<name>A0ACB0IZW3_TRIPR</name>
<reference evidence="1" key="1">
    <citation type="submission" date="2023-10" db="EMBL/GenBank/DDBJ databases">
        <authorList>
            <person name="Rodriguez Cubillos JULIANA M."/>
            <person name="De Vega J."/>
        </authorList>
    </citation>
    <scope>NUCLEOTIDE SEQUENCE</scope>
</reference>
<dbReference type="Proteomes" id="UP001177021">
    <property type="component" value="Unassembled WGS sequence"/>
</dbReference>
<gene>
    <name evidence="1" type="ORF">MILVUS5_LOCUS7541</name>
</gene>
<keyword evidence="2" id="KW-1185">Reference proteome</keyword>
<sequence>MVLHDRISDLPDDLLLHILSFLPTNLAFTTTLISKRWSSLFYSLDVLHFDYKTFKDDDINWHGFRRFVDNLMLSPLSPNKPLKRFYLDCYFEDQQKDSHIIINSWLEAANRRGIKEFRLNLHFNTLKNNILISRTLVILNLKLINIARDISCVSLPSLKTLILYYVLFKSPNDYMDFLSACPILQDLHAKRIFYTNLGEYNAPEERFKSLTLSKLVRASIGSIDAILNVFKNVEYLSLKITLNPIDQETSFKVIPVFQNLIHTKLVFCQGFFHIWDTVVELLQHSPKLQILFIRKWTRSSSSKEWKCPSSVLECVSSHLRSCTILSFDGLGLASDLQFARYILQNASLLEKMKISNEMLLEESQIIKELSSCPRKSPTCKLFIQ</sequence>
<evidence type="ECO:0000313" key="2">
    <source>
        <dbReference type="Proteomes" id="UP001177021"/>
    </source>
</evidence>
<evidence type="ECO:0000313" key="1">
    <source>
        <dbReference type="EMBL" id="CAJ2637152.1"/>
    </source>
</evidence>
<proteinExistence type="predicted"/>
<dbReference type="EMBL" id="CASHSV030000013">
    <property type="protein sequence ID" value="CAJ2637152.1"/>
    <property type="molecule type" value="Genomic_DNA"/>
</dbReference>
<protein>
    <submittedName>
        <fullName evidence="1">Uncharacterized protein</fullName>
    </submittedName>
</protein>
<organism evidence="1 2">
    <name type="scientific">Trifolium pratense</name>
    <name type="common">Red clover</name>
    <dbReference type="NCBI Taxonomy" id="57577"/>
    <lineage>
        <taxon>Eukaryota</taxon>
        <taxon>Viridiplantae</taxon>
        <taxon>Streptophyta</taxon>
        <taxon>Embryophyta</taxon>
        <taxon>Tracheophyta</taxon>
        <taxon>Spermatophyta</taxon>
        <taxon>Magnoliopsida</taxon>
        <taxon>eudicotyledons</taxon>
        <taxon>Gunneridae</taxon>
        <taxon>Pentapetalae</taxon>
        <taxon>rosids</taxon>
        <taxon>fabids</taxon>
        <taxon>Fabales</taxon>
        <taxon>Fabaceae</taxon>
        <taxon>Papilionoideae</taxon>
        <taxon>50 kb inversion clade</taxon>
        <taxon>NPAAA clade</taxon>
        <taxon>Hologalegina</taxon>
        <taxon>IRL clade</taxon>
        <taxon>Trifolieae</taxon>
        <taxon>Trifolium</taxon>
    </lineage>
</organism>
<accession>A0ACB0IZW3</accession>
<comment type="caution">
    <text evidence="1">The sequence shown here is derived from an EMBL/GenBank/DDBJ whole genome shotgun (WGS) entry which is preliminary data.</text>
</comment>